<dbReference type="RefSeq" id="WP_058439112.1">
    <property type="nucleotide sequence ID" value="NZ_KQ758903.1"/>
</dbReference>
<dbReference type="AlphaFoldDB" id="A0A0W0GHP5"/>
<evidence type="ECO:0000313" key="3">
    <source>
        <dbReference type="Proteomes" id="UP000053947"/>
    </source>
</evidence>
<dbReference type="SUPFAM" id="SSF101478">
    <property type="entry name" value="ADP-ribosylglycohydrolase"/>
    <property type="match status" value="1"/>
</dbReference>
<feature type="binding site" evidence="1">
    <location>
        <position position="35"/>
    </location>
    <ligand>
        <name>Mg(2+)</name>
        <dbReference type="ChEBI" id="CHEBI:18420"/>
        <label>1</label>
    </ligand>
</feature>
<reference evidence="2 3" key="1">
    <citation type="submission" date="2015-06" db="EMBL/GenBank/DDBJ databases">
        <title>Genome sequence of the organohalide-respiring Dehalogenimonas alkenigignens type strain (IP3-3T).</title>
        <authorList>
            <person name="Key T.A."/>
            <person name="Richmond D.P."/>
            <person name="Bowman K.S."/>
            <person name="Cho Y.-J."/>
            <person name="Chun J."/>
            <person name="da Costa M.S."/>
            <person name="Rainey F.A."/>
            <person name="Moe W.M."/>
        </authorList>
    </citation>
    <scope>NUCLEOTIDE SEQUENCE [LARGE SCALE GENOMIC DNA]</scope>
    <source>
        <strain evidence="2 3">IP3-3</strain>
    </source>
</reference>
<comment type="cofactor">
    <cofactor evidence="1">
        <name>Mg(2+)</name>
        <dbReference type="ChEBI" id="CHEBI:18420"/>
    </cofactor>
    <text evidence="1">Binds 2 magnesium ions per subunit.</text>
</comment>
<keyword evidence="1" id="KW-0479">Metal-binding</keyword>
<feature type="binding site" evidence="1">
    <location>
        <position position="211"/>
    </location>
    <ligand>
        <name>Mg(2+)</name>
        <dbReference type="ChEBI" id="CHEBI:18420"/>
        <label>1</label>
    </ligand>
</feature>
<dbReference type="GO" id="GO:0016787">
    <property type="term" value="F:hydrolase activity"/>
    <property type="evidence" value="ECO:0007669"/>
    <property type="project" value="UniProtKB-KW"/>
</dbReference>
<dbReference type="STRING" id="1217799.DEALK_09240"/>
<gene>
    <name evidence="2" type="ORF">DEALK_09240</name>
</gene>
<evidence type="ECO:0000313" key="2">
    <source>
        <dbReference type="EMBL" id="KTB48079.1"/>
    </source>
</evidence>
<dbReference type="PATRIC" id="fig|1217799.6.peg.950"/>
<dbReference type="InterPro" id="IPR050792">
    <property type="entry name" value="ADP-ribosylglycohydrolase"/>
</dbReference>
<organism evidence="2 3">
    <name type="scientific">Dehalogenimonas alkenigignens</name>
    <dbReference type="NCBI Taxonomy" id="1217799"/>
    <lineage>
        <taxon>Bacteria</taxon>
        <taxon>Bacillati</taxon>
        <taxon>Chloroflexota</taxon>
        <taxon>Dehalococcoidia</taxon>
        <taxon>Dehalococcoidales</taxon>
        <taxon>Dehalococcoidaceae</taxon>
        <taxon>Dehalogenimonas</taxon>
    </lineage>
</organism>
<dbReference type="InterPro" id="IPR036705">
    <property type="entry name" value="Ribosyl_crysJ1_sf"/>
</dbReference>
<dbReference type="GO" id="GO:0046872">
    <property type="term" value="F:metal ion binding"/>
    <property type="evidence" value="ECO:0007669"/>
    <property type="project" value="UniProtKB-KW"/>
</dbReference>
<name>A0A0W0GHP5_9CHLR</name>
<keyword evidence="2" id="KW-0378">Hydrolase</keyword>
<dbReference type="EMBL" id="LFDV01000002">
    <property type="protein sequence ID" value="KTB48079.1"/>
    <property type="molecule type" value="Genomic_DNA"/>
</dbReference>
<dbReference type="PANTHER" id="PTHR16222:SF12">
    <property type="entry name" value="ADP-RIBOSYLGLYCOHYDROLASE-RELATED"/>
    <property type="match status" value="1"/>
</dbReference>
<feature type="binding site" evidence="1">
    <location>
        <position position="210"/>
    </location>
    <ligand>
        <name>Mg(2+)</name>
        <dbReference type="ChEBI" id="CHEBI:18420"/>
        <label>1</label>
    </ligand>
</feature>
<dbReference type="InterPro" id="IPR005502">
    <property type="entry name" value="Ribosyl_crysJ1"/>
</dbReference>
<proteinExistence type="predicted"/>
<dbReference type="Gene3D" id="1.10.4080.10">
    <property type="entry name" value="ADP-ribosylation/Crystallin J1"/>
    <property type="match status" value="1"/>
</dbReference>
<keyword evidence="3" id="KW-1185">Reference proteome</keyword>
<feature type="binding site" evidence="1">
    <location>
        <position position="36"/>
    </location>
    <ligand>
        <name>Mg(2+)</name>
        <dbReference type="ChEBI" id="CHEBI:18420"/>
        <label>1</label>
    </ligand>
</feature>
<dbReference type="Pfam" id="PF03747">
    <property type="entry name" value="ADP_ribosyl_GH"/>
    <property type="match status" value="1"/>
</dbReference>
<sequence length="257" mass="28260">MLGAVAGDIIGSVYEFNNTQQSDFELFTPRSTFTDDTVLTVAVADCILHGKDYARTIWEYGNRYPDAGYGTRFLHWLSSKDLKPYNSFGNGSAMRVSPVSFAFGTLEDTLAEARRSAEVTHNHPEGIKGAQSVAAAIFLARRGESKQRIRSYITSTFGYDLSRTLDEIRPTYTFDETCQGSVPEAITVFLESSDFEDAIRKAVTLSGDSDTIACITGGIAQAFYGGVPKHIVAEVRKHLDPPLLAVIDEFNLKYLVA</sequence>
<dbReference type="PANTHER" id="PTHR16222">
    <property type="entry name" value="ADP-RIBOSYLGLYCOHYDROLASE"/>
    <property type="match status" value="1"/>
</dbReference>
<accession>A0A0W0GHP5</accession>
<dbReference type="OrthoDB" id="9814572at2"/>
<feature type="binding site" evidence="1">
    <location>
        <position position="208"/>
    </location>
    <ligand>
        <name>Mg(2+)</name>
        <dbReference type="ChEBI" id="CHEBI:18420"/>
        <label>1</label>
    </ligand>
</feature>
<dbReference type="Proteomes" id="UP000053947">
    <property type="component" value="Unassembled WGS sequence"/>
</dbReference>
<evidence type="ECO:0000256" key="1">
    <source>
        <dbReference type="PIRSR" id="PIRSR605502-1"/>
    </source>
</evidence>
<comment type="caution">
    <text evidence="2">The sequence shown here is derived from an EMBL/GenBank/DDBJ whole genome shotgun (WGS) entry which is preliminary data.</text>
</comment>
<protein>
    <submittedName>
        <fullName evidence="2">ADP-ribosylglycohydrolase</fullName>
    </submittedName>
</protein>
<keyword evidence="1" id="KW-0460">Magnesium</keyword>
<feature type="binding site" evidence="1">
    <location>
        <position position="34"/>
    </location>
    <ligand>
        <name>Mg(2+)</name>
        <dbReference type="ChEBI" id="CHEBI:18420"/>
        <label>1</label>
    </ligand>
</feature>